<dbReference type="PATRIC" id="fig|1705565.3.peg.1794"/>
<keyword evidence="5 7" id="KW-0687">Ribonucleoprotein</keyword>
<dbReference type="InterPro" id="IPR057268">
    <property type="entry name" value="Ribosomal_L18"/>
</dbReference>
<dbReference type="Gene3D" id="3.30.420.100">
    <property type="match status" value="1"/>
</dbReference>
<dbReference type="FunFam" id="3.30.420.100:FF:000001">
    <property type="entry name" value="50S ribosomal protein L18"/>
    <property type="match status" value="1"/>
</dbReference>
<reference evidence="9" key="1">
    <citation type="submission" date="2015-08" db="EMBL/GenBank/DDBJ databases">
        <title>Genome sequencing project for genomic taxonomy and phylogenomics of Bacillus-like bacteria.</title>
        <authorList>
            <person name="Liu B."/>
            <person name="Wang J."/>
            <person name="Zhu Y."/>
            <person name="Liu G."/>
            <person name="Chen Q."/>
            <person name="Chen Z."/>
            <person name="Lan J."/>
            <person name="Che J."/>
            <person name="Ge C."/>
            <person name="Shi H."/>
            <person name="Pan Z."/>
            <person name="Liu X."/>
        </authorList>
    </citation>
    <scope>NUCLEOTIDE SEQUENCE [LARGE SCALE GENOMIC DNA]</scope>
    <source>
        <strain evidence="9">FJAT-22460</strain>
    </source>
</reference>
<evidence type="ECO:0000313" key="9">
    <source>
        <dbReference type="Proteomes" id="UP000036932"/>
    </source>
</evidence>
<evidence type="ECO:0000256" key="3">
    <source>
        <dbReference type="ARBA" id="ARBA00022884"/>
    </source>
</evidence>
<dbReference type="NCBIfam" id="TIGR00060">
    <property type="entry name" value="L18_bact"/>
    <property type="match status" value="1"/>
</dbReference>
<gene>
    <name evidence="7" type="primary">rplR</name>
    <name evidence="8" type="ORF">AM231_27765</name>
</gene>
<dbReference type="SUPFAM" id="SSF53137">
    <property type="entry name" value="Translational machinery components"/>
    <property type="match status" value="1"/>
</dbReference>
<dbReference type="GO" id="GO:0008097">
    <property type="term" value="F:5S rRNA binding"/>
    <property type="evidence" value="ECO:0007669"/>
    <property type="project" value="TreeGrafter"/>
</dbReference>
<dbReference type="OrthoDB" id="9810939at2"/>
<keyword evidence="2 7" id="KW-0699">rRNA-binding</keyword>
<comment type="caution">
    <text evidence="8">The sequence shown here is derived from an EMBL/GenBank/DDBJ whole genome shotgun (WGS) entry which is preliminary data.</text>
</comment>
<sequence length="122" mass="13453">MITKQDKNKARLKRHLRVRKKIQGTAERPRLNVFRSSKHIYAQLIDDVAGVTLASASTLDKELASDIKNGGSVEAARKVGELVAKRAADKGHKSIVFDRGGYLYHGRIQALAEAAREAGLEF</sequence>
<dbReference type="InterPro" id="IPR004389">
    <property type="entry name" value="Ribosomal_uL18_bac-type"/>
</dbReference>
<evidence type="ECO:0000256" key="4">
    <source>
        <dbReference type="ARBA" id="ARBA00022980"/>
    </source>
</evidence>
<evidence type="ECO:0000256" key="6">
    <source>
        <dbReference type="ARBA" id="ARBA00035197"/>
    </source>
</evidence>
<evidence type="ECO:0000256" key="2">
    <source>
        <dbReference type="ARBA" id="ARBA00022730"/>
    </source>
</evidence>
<dbReference type="AlphaFoldDB" id="A0A0M1N318"/>
<accession>A0A0M1N318</accession>
<proteinExistence type="inferred from homology"/>
<comment type="subunit">
    <text evidence="7">Part of the 50S ribosomal subunit; part of the 5S rRNA/L5/L18/L25 subcomplex. Contacts the 5S and 23S rRNAs.</text>
</comment>
<dbReference type="PANTHER" id="PTHR12899">
    <property type="entry name" value="39S RIBOSOMAL PROTEIN L18, MITOCHONDRIAL"/>
    <property type="match status" value="1"/>
</dbReference>
<keyword evidence="9" id="KW-1185">Reference proteome</keyword>
<dbReference type="CDD" id="cd00432">
    <property type="entry name" value="Ribosomal_L18_L5e"/>
    <property type="match status" value="1"/>
</dbReference>
<protein>
    <recommendedName>
        <fullName evidence="6 7">Large ribosomal subunit protein uL18</fullName>
    </recommendedName>
</protein>
<evidence type="ECO:0000313" key="8">
    <source>
        <dbReference type="EMBL" id="KOR76405.1"/>
    </source>
</evidence>
<dbReference type="Pfam" id="PF00861">
    <property type="entry name" value="Ribosomal_L18p"/>
    <property type="match status" value="1"/>
</dbReference>
<evidence type="ECO:0000256" key="1">
    <source>
        <dbReference type="ARBA" id="ARBA00007116"/>
    </source>
</evidence>
<dbReference type="EMBL" id="LIUT01000008">
    <property type="protein sequence ID" value="KOR76405.1"/>
    <property type="molecule type" value="Genomic_DNA"/>
</dbReference>
<dbReference type="InterPro" id="IPR005484">
    <property type="entry name" value="Ribosomal_uL18_bac/plant/anim"/>
</dbReference>
<dbReference type="GO" id="GO:0006412">
    <property type="term" value="P:translation"/>
    <property type="evidence" value="ECO:0007669"/>
    <property type="project" value="UniProtKB-UniRule"/>
</dbReference>
<evidence type="ECO:0000256" key="5">
    <source>
        <dbReference type="ARBA" id="ARBA00023274"/>
    </source>
</evidence>
<evidence type="ECO:0000256" key="7">
    <source>
        <dbReference type="HAMAP-Rule" id="MF_01337"/>
    </source>
</evidence>
<dbReference type="GO" id="GO:0003735">
    <property type="term" value="F:structural constituent of ribosome"/>
    <property type="evidence" value="ECO:0007669"/>
    <property type="project" value="InterPro"/>
</dbReference>
<comment type="similarity">
    <text evidence="1 7">Belongs to the universal ribosomal protein uL18 family.</text>
</comment>
<dbReference type="GO" id="GO:0022625">
    <property type="term" value="C:cytosolic large ribosomal subunit"/>
    <property type="evidence" value="ECO:0007669"/>
    <property type="project" value="TreeGrafter"/>
</dbReference>
<comment type="function">
    <text evidence="7">This is one of the proteins that bind and probably mediate the attachment of the 5S RNA into the large ribosomal subunit, where it forms part of the central protuberance.</text>
</comment>
<keyword evidence="4 7" id="KW-0689">Ribosomal protein</keyword>
<dbReference type="PANTHER" id="PTHR12899:SF3">
    <property type="entry name" value="LARGE RIBOSOMAL SUBUNIT PROTEIN UL18M"/>
    <property type="match status" value="1"/>
</dbReference>
<dbReference type="Proteomes" id="UP000036932">
    <property type="component" value="Unassembled WGS sequence"/>
</dbReference>
<dbReference type="RefSeq" id="WP_053491305.1">
    <property type="nucleotide sequence ID" value="NZ_JBCMXJ010000023.1"/>
</dbReference>
<dbReference type="HAMAP" id="MF_01337_B">
    <property type="entry name" value="Ribosomal_uL18_B"/>
    <property type="match status" value="1"/>
</dbReference>
<name>A0A0M1N318_9BACL</name>
<keyword evidence="3 7" id="KW-0694">RNA-binding</keyword>
<organism evidence="8 9">
    <name type="scientific">Paenibacillus solani</name>
    <dbReference type="NCBI Taxonomy" id="1705565"/>
    <lineage>
        <taxon>Bacteria</taxon>
        <taxon>Bacillati</taxon>
        <taxon>Bacillota</taxon>
        <taxon>Bacilli</taxon>
        <taxon>Bacillales</taxon>
        <taxon>Paenibacillaceae</taxon>
        <taxon>Paenibacillus</taxon>
    </lineage>
</organism>